<name>A0ABX7Y591_9ACTN</name>
<evidence type="ECO:0000313" key="1">
    <source>
        <dbReference type="EMBL" id="QUC08237.1"/>
    </source>
</evidence>
<dbReference type="SFLD" id="SFLDG01129">
    <property type="entry name" value="C1.5:_HAD__Beta-PGM__Phosphata"/>
    <property type="match status" value="1"/>
</dbReference>
<reference evidence="1 2" key="1">
    <citation type="submission" date="2021-03" db="EMBL/GenBank/DDBJ databases">
        <title>Human Oral Microbial Genomes.</title>
        <authorList>
            <person name="Johnston C.D."/>
            <person name="Chen T."/>
            <person name="Dewhirst F.E."/>
        </authorList>
    </citation>
    <scope>NUCLEOTIDE SEQUENCE [LARGE SCALE GENOMIC DNA]</scope>
    <source>
        <strain evidence="1 2">DSMZ 100122</strain>
    </source>
</reference>
<dbReference type="InterPro" id="IPR023198">
    <property type="entry name" value="PGP-like_dom2"/>
</dbReference>
<gene>
    <name evidence="1" type="ORF">J5A65_00315</name>
</gene>
<dbReference type="PANTHER" id="PTHR43481">
    <property type="entry name" value="FRUCTOSE-1-PHOSPHATE PHOSPHATASE"/>
    <property type="match status" value="1"/>
</dbReference>
<dbReference type="InterPro" id="IPR023214">
    <property type="entry name" value="HAD_sf"/>
</dbReference>
<protein>
    <submittedName>
        <fullName evidence="1">HAD-IA family hydrolase</fullName>
    </submittedName>
</protein>
<sequence>MVTLECSALLFDLDDTLVLSTPSIEASWHEFTDRYGIDFDKVRKLLPGRRGRDILSTIMPELTAEQVADELKTIRCNEIAAATTIMPVPGAATLIHSLPRHRWAVVTAAPRKVMESRLYGAGLPIPAVAVCAENVREGKPSPEGFLVAAQELAADPAHCLAFEDSAVGFRALKEAKIMTVAIGKSPHVHGCDIIASIPDYEGIMIKEMDSCIRIVVP</sequence>
<dbReference type="Pfam" id="PF00702">
    <property type="entry name" value="Hydrolase"/>
    <property type="match status" value="1"/>
</dbReference>
<keyword evidence="1" id="KW-0378">Hydrolase</keyword>
<organism evidence="1 2">
    <name type="scientific">Arachnia rubra</name>
    <dbReference type="NCBI Taxonomy" id="1547448"/>
    <lineage>
        <taxon>Bacteria</taxon>
        <taxon>Bacillati</taxon>
        <taxon>Actinomycetota</taxon>
        <taxon>Actinomycetes</taxon>
        <taxon>Propionibacteriales</taxon>
        <taxon>Propionibacteriaceae</taxon>
        <taxon>Arachnia</taxon>
    </lineage>
</organism>
<accession>A0ABX7Y591</accession>
<dbReference type="Gene3D" id="1.10.150.240">
    <property type="entry name" value="Putative phosphatase, domain 2"/>
    <property type="match status" value="1"/>
</dbReference>
<dbReference type="Proteomes" id="UP000678513">
    <property type="component" value="Chromosome"/>
</dbReference>
<dbReference type="EMBL" id="CP072384">
    <property type="protein sequence ID" value="QUC08237.1"/>
    <property type="molecule type" value="Genomic_DNA"/>
</dbReference>
<proteinExistence type="predicted"/>
<dbReference type="SUPFAM" id="SSF56784">
    <property type="entry name" value="HAD-like"/>
    <property type="match status" value="1"/>
</dbReference>
<dbReference type="InterPro" id="IPR006439">
    <property type="entry name" value="HAD-SF_hydro_IA"/>
</dbReference>
<dbReference type="GO" id="GO:0016787">
    <property type="term" value="F:hydrolase activity"/>
    <property type="evidence" value="ECO:0007669"/>
    <property type="project" value="UniProtKB-KW"/>
</dbReference>
<evidence type="ECO:0000313" key="2">
    <source>
        <dbReference type="Proteomes" id="UP000678513"/>
    </source>
</evidence>
<dbReference type="InterPro" id="IPR051806">
    <property type="entry name" value="HAD-like_SPP"/>
</dbReference>
<dbReference type="Gene3D" id="3.40.50.1000">
    <property type="entry name" value="HAD superfamily/HAD-like"/>
    <property type="match status" value="1"/>
</dbReference>
<dbReference type="PANTHER" id="PTHR43481:SF4">
    <property type="entry name" value="GLYCEROL-1-PHOSPHATE PHOSPHOHYDROLASE 1-RELATED"/>
    <property type="match status" value="1"/>
</dbReference>
<dbReference type="NCBIfam" id="TIGR01509">
    <property type="entry name" value="HAD-SF-IA-v3"/>
    <property type="match status" value="1"/>
</dbReference>
<dbReference type="InterPro" id="IPR036412">
    <property type="entry name" value="HAD-like_sf"/>
</dbReference>
<dbReference type="RefSeq" id="WP_212323873.1">
    <property type="nucleotide sequence ID" value="NZ_AP024463.1"/>
</dbReference>
<keyword evidence="2" id="KW-1185">Reference proteome</keyword>
<dbReference type="SFLD" id="SFLDS00003">
    <property type="entry name" value="Haloacid_Dehalogenase"/>
    <property type="match status" value="1"/>
</dbReference>